<feature type="chain" id="PRO_5045847958" evidence="1">
    <location>
        <begin position="31"/>
        <end position="141"/>
    </location>
</feature>
<evidence type="ECO:0000256" key="1">
    <source>
        <dbReference type="SAM" id="SignalP"/>
    </source>
</evidence>
<protein>
    <submittedName>
        <fullName evidence="2">Peptidase inhibitor family I36 protein</fullName>
    </submittedName>
</protein>
<dbReference type="RefSeq" id="WP_345405625.1">
    <property type="nucleotide sequence ID" value="NZ_BAAAXS010000001.1"/>
</dbReference>
<sequence length="141" mass="15160">MRRITTTAARLLTGLAVAAAVTATALPAQAAPRLALPEGVFRLADGQPCPWATLCLYRDYNRSGPAYGVRAGYDVDLFDLPMPGGVGGPTAANNVSSWVNRTGSTAVLVDLRRLRIRLLLPGRSIEEPPGDNDTVDFLRWR</sequence>
<name>A0ABV5P3D8_9ACTN</name>
<proteinExistence type="predicted"/>
<evidence type="ECO:0000313" key="3">
    <source>
        <dbReference type="Proteomes" id="UP001589568"/>
    </source>
</evidence>
<dbReference type="Proteomes" id="UP001589568">
    <property type="component" value="Unassembled WGS sequence"/>
</dbReference>
<comment type="caution">
    <text evidence="2">The sequence shown here is derived from an EMBL/GenBank/DDBJ whole genome shotgun (WGS) entry which is preliminary data.</text>
</comment>
<dbReference type="Pfam" id="PF03995">
    <property type="entry name" value="Inhibitor_I36"/>
    <property type="match status" value="1"/>
</dbReference>
<reference evidence="2 3" key="1">
    <citation type="submission" date="2024-09" db="EMBL/GenBank/DDBJ databases">
        <authorList>
            <person name="Sun Q."/>
            <person name="Mori K."/>
        </authorList>
    </citation>
    <scope>NUCLEOTIDE SEQUENCE [LARGE SCALE GENOMIC DNA]</scope>
    <source>
        <strain evidence="2 3">JCM 3324</strain>
    </source>
</reference>
<gene>
    <name evidence="2" type="ORF">ACFFR3_47025</name>
</gene>
<organism evidence="2 3">
    <name type="scientific">Nonomuraea salmonea</name>
    <dbReference type="NCBI Taxonomy" id="46181"/>
    <lineage>
        <taxon>Bacteria</taxon>
        <taxon>Bacillati</taxon>
        <taxon>Actinomycetota</taxon>
        <taxon>Actinomycetes</taxon>
        <taxon>Streptosporangiales</taxon>
        <taxon>Streptosporangiaceae</taxon>
        <taxon>Nonomuraea</taxon>
    </lineage>
</organism>
<accession>A0ABV5P3D8</accession>
<dbReference type="EMBL" id="JBHMCF010000060">
    <property type="protein sequence ID" value="MFB9477093.1"/>
    <property type="molecule type" value="Genomic_DNA"/>
</dbReference>
<feature type="signal peptide" evidence="1">
    <location>
        <begin position="1"/>
        <end position="30"/>
    </location>
</feature>
<keyword evidence="3" id="KW-1185">Reference proteome</keyword>
<keyword evidence="1" id="KW-0732">Signal</keyword>
<evidence type="ECO:0000313" key="2">
    <source>
        <dbReference type="EMBL" id="MFB9477093.1"/>
    </source>
</evidence>